<dbReference type="AlphaFoldDB" id="A0A0M4U6G5"/>
<evidence type="ECO:0000256" key="3">
    <source>
        <dbReference type="ARBA" id="ARBA00022832"/>
    </source>
</evidence>
<dbReference type="UniPathway" id="UPA00655">
    <property type="reaction ID" value="UER00711"/>
</dbReference>
<keyword evidence="5" id="KW-0963">Cytoplasm</keyword>
<dbReference type="GO" id="GO:0016743">
    <property type="term" value="F:carboxyl- or carbamoyltransferase activity"/>
    <property type="evidence" value="ECO:0007669"/>
    <property type="project" value="UniProtKB-UniRule"/>
</dbReference>
<dbReference type="RefSeq" id="WP_062536440.1">
    <property type="nucleotide sequence ID" value="NZ_CP012678.1"/>
</dbReference>
<dbReference type="GO" id="GO:0009329">
    <property type="term" value="C:acetate CoA-transferase complex"/>
    <property type="evidence" value="ECO:0007669"/>
    <property type="project" value="TreeGrafter"/>
</dbReference>
<organism evidence="8 9">
    <name type="scientific">Psychrobacter urativorans</name>
    <dbReference type="NCBI Taxonomy" id="45610"/>
    <lineage>
        <taxon>Bacteria</taxon>
        <taxon>Pseudomonadati</taxon>
        <taxon>Pseudomonadota</taxon>
        <taxon>Gammaproteobacteria</taxon>
        <taxon>Moraxellales</taxon>
        <taxon>Moraxellaceae</taxon>
        <taxon>Psychrobacter</taxon>
    </lineage>
</organism>
<feature type="region of interest" description="Disordered" evidence="6">
    <location>
        <begin position="1"/>
        <end position="28"/>
    </location>
</feature>
<dbReference type="STRING" id="45610.AOC03_03910"/>
<keyword evidence="5" id="KW-0067">ATP-binding</keyword>
<dbReference type="InterPro" id="IPR000438">
    <property type="entry name" value="Acetyl_CoA_COase_Trfase_b_su"/>
</dbReference>
<name>A0A0M4U6G5_9GAMM</name>
<evidence type="ECO:0000256" key="2">
    <source>
        <dbReference type="ARBA" id="ARBA00022723"/>
    </source>
</evidence>
<comment type="pathway">
    <text evidence="5">Lipid metabolism; malonyl-CoA biosynthesis; malonyl-CoA from acetyl-CoA: step 1/1.</text>
</comment>
<keyword evidence="5" id="KW-0444">Lipid biosynthesis</keyword>
<dbReference type="PANTHER" id="PTHR42995">
    <property type="entry name" value="ACETYL-COENZYME A CARBOXYLASE CARBOXYL TRANSFERASE SUBUNIT BETA, CHLOROPLASTIC"/>
    <property type="match status" value="1"/>
</dbReference>
<evidence type="ECO:0000313" key="8">
    <source>
        <dbReference type="EMBL" id="ALF60731.1"/>
    </source>
</evidence>
<dbReference type="GO" id="GO:2001295">
    <property type="term" value="P:malonyl-CoA biosynthetic process"/>
    <property type="evidence" value="ECO:0007669"/>
    <property type="project" value="UniProtKB-UniRule"/>
</dbReference>
<evidence type="ECO:0000313" key="9">
    <source>
        <dbReference type="Proteomes" id="UP000059847"/>
    </source>
</evidence>
<feature type="domain" description="CoA carboxyltransferase N-terminal" evidence="7">
    <location>
        <begin position="56"/>
        <end position="317"/>
    </location>
</feature>
<evidence type="ECO:0000256" key="4">
    <source>
        <dbReference type="ARBA" id="ARBA00023160"/>
    </source>
</evidence>
<keyword evidence="2 5" id="KW-0479">Metal-binding</keyword>
<accession>A0A0M4U6G5</accession>
<dbReference type="NCBIfam" id="TIGR00515">
    <property type="entry name" value="accD"/>
    <property type="match status" value="1"/>
</dbReference>
<dbReference type="PANTHER" id="PTHR42995:SF5">
    <property type="entry name" value="ACETYL-COENZYME A CARBOXYLASE CARBOXYL TRANSFERASE SUBUNIT BETA, CHLOROPLASTIC"/>
    <property type="match status" value="1"/>
</dbReference>
<feature type="zinc finger region" description="C4-type" evidence="5">
    <location>
        <begin position="60"/>
        <end position="82"/>
    </location>
</feature>
<feature type="compositionally biased region" description="Polar residues" evidence="6">
    <location>
        <begin position="15"/>
        <end position="28"/>
    </location>
</feature>
<keyword evidence="5" id="KW-0547">Nucleotide-binding</keyword>
<dbReference type="OrthoDB" id="9772975at2"/>
<dbReference type="KEGG" id="pur:AOC03_03910"/>
<dbReference type="PRINTS" id="PR01070">
    <property type="entry name" value="ACCCTRFRASEB"/>
</dbReference>
<keyword evidence="5" id="KW-0863">Zinc-finger</keyword>
<proteinExistence type="inferred from homology"/>
<dbReference type="GO" id="GO:0003989">
    <property type="term" value="F:acetyl-CoA carboxylase activity"/>
    <property type="evidence" value="ECO:0007669"/>
    <property type="project" value="InterPro"/>
</dbReference>
<comment type="similarity">
    <text evidence="5">Belongs to the AccD/PCCB family.</text>
</comment>
<evidence type="ECO:0000256" key="5">
    <source>
        <dbReference type="HAMAP-Rule" id="MF_01395"/>
    </source>
</evidence>
<keyword evidence="1 5" id="KW-0808">Transferase</keyword>
<gene>
    <name evidence="5" type="primary">accD</name>
    <name evidence="8" type="ORF">AOC03_03910</name>
</gene>
<comment type="cofactor">
    <cofactor evidence="5">
        <name>Zn(2+)</name>
        <dbReference type="ChEBI" id="CHEBI:29105"/>
    </cofactor>
    <text evidence="5">Binds 1 zinc ion per subunit.</text>
</comment>
<dbReference type="Pfam" id="PF01039">
    <property type="entry name" value="Carboxyl_trans"/>
    <property type="match status" value="1"/>
</dbReference>
<feature type="binding site" evidence="5">
    <location>
        <position position="60"/>
    </location>
    <ligand>
        <name>Zn(2+)</name>
        <dbReference type="ChEBI" id="CHEBI:29105"/>
    </ligand>
</feature>
<comment type="catalytic activity">
    <reaction evidence="5">
        <text>N(6)-carboxybiotinyl-L-lysyl-[protein] + acetyl-CoA = N(6)-biotinyl-L-lysyl-[protein] + malonyl-CoA</text>
        <dbReference type="Rhea" id="RHEA:54728"/>
        <dbReference type="Rhea" id="RHEA-COMP:10505"/>
        <dbReference type="Rhea" id="RHEA-COMP:10506"/>
        <dbReference type="ChEBI" id="CHEBI:57288"/>
        <dbReference type="ChEBI" id="CHEBI:57384"/>
        <dbReference type="ChEBI" id="CHEBI:83144"/>
        <dbReference type="ChEBI" id="CHEBI:83145"/>
        <dbReference type="EC" id="2.1.3.15"/>
    </reaction>
</comment>
<evidence type="ECO:0000259" key="7">
    <source>
        <dbReference type="PROSITE" id="PS50980"/>
    </source>
</evidence>
<dbReference type="Proteomes" id="UP000059847">
    <property type="component" value="Chromosome"/>
</dbReference>
<dbReference type="GO" id="GO:0005524">
    <property type="term" value="F:ATP binding"/>
    <property type="evidence" value="ECO:0007669"/>
    <property type="project" value="UniProtKB-KW"/>
</dbReference>
<keyword evidence="9" id="KW-1185">Reference proteome</keyword>
<dbReference type="SUPFAM" id="SSF52096">
    <property type="entry name" value="ClpP/crotonase"/>
    <property type="match status" value="1"/>
</dbReference>
<feature type="binding site" evidence="5">
    <location>
        <position position="82"/>
    </location>
    <ligand>
        <name>Zn(2+)</name>
        <dbReference type="ChEBI" id="CHEBI:29105"/>
    </ligand>
</feature>
<dbReference type="PROSITE" id="PS50980">
    <property type="entry name" value="COA_CT_NTER"/>
    <property type="match status" value="1"/>
</dbReference>
<dbReference type="EMBL" id="CP012678">
    <property type="protein sequence ID" value="ALF60731.1"/>
    <property type="molecule type" value="Genomic_DNA"/>
</dbReference>
<dbReference type="GO" id="GO:0006633">
    <property type="term" value="P:fatty acid biosynthetic process"/>
    <property type="evidence" value="ECO:0007669"/>
    <property type="project" value="UniProtKB-KW"/>
</dbReference>
<comment type="subcellular location">
    <subcellularLocation>
        <location evidence="5">Cytoplasm</location>
    </subcellularLocation>
</comment>
<dbReference type="HAMAP" id="MF_01395">
    <property type="entry name" value="AcetylCoA_CT_beta"/>
    <property type="match status" value="1"/>
</dbReference>
<keyword evidence="5" id="KW-0862">Zinc</keyword>
<feature type="binding site" evidence="5">
    <location>
        <position position="63"/>
    </location>
    <ligand>
        <name>Zn(2+)</name>
        <dbReference type="ChEBI" id="CHEBI:29105"/>
    </ligand>
</feature>
<sequence>MANNMTDTIEKPDTQTEQATTAVGSAKPASTSWFNRAVPGVKQHLTAPLTAVETEPSTECSSCHSMITNTALIFNCYVCPHCDHHLPMSARERLQWLLSQVDGELGQEFVAKDPLRFVDSKPYPVRMKEAQTKTGETEALVVMYGKLRNLDIVACAFDFRFMGGSMGSVVGDRFVQAAEKALAEHKPLVCFAASGGARMQEGLLSLMQMARTAAAIERLRIAGIPYIVVLTNPVYGGVTASLAMLGDIHLAEPKAMIGFAGKRVIEQTVRETLEEPFQRAEFLLEHGVVDEVVHRHQLIDTIYRLLAKLCSQPNVEA</sequence>
<dbReference type="InterPro" id="IPR029045">
    <property type="entry name" value="ClpP/crotonase-like_dom_sf"/>
</dbReference>
<comment type="subunit">
    <text evidence="5">Acetyl-CoA carboxylase is a heterohexamer composed of biotin carboxyl carrier protein (AccB), biotin carboxylase (AccC) and two subunits each of ACCase subunit alpha (AccA) and ACCase subunit beta (AccD).</text>
</comment>
<dbReference type="GO" id="GO:0008270">
    <property type="term" value="F:zinc ion binding"/>
    <property type="evidence" value="ECO:0007669"/>
    <property type="project" value="UniProtKB-UniRule"/>
</dbReference>
<evidence type="ECO:0000256" key="1">
    <source>
        <dbReference type="ARBA" id="ARBA00022679"/>
    </source>
</evidence>
<keyword evidence="4 5" id="KW-0275">Fatty acid biosynthesis</keyword>
<dbReference type="Gene3D" id="3.90.226.10">
    <property type="entry name" value="2-enoyl-CoA Hydratase, Chain A, domain 1"/>
    <property type="match status" value="1"/>
</dbReference>
<dbReference type="InterPro" id="IPR011762">
    <property type="entry name" value="COA_CT_N"/>
</dbReference>
<comment type="function">
    <text evidence="5">Component of the acetyl coenzyme A carboxylase (ACC) complex. Biotin carboxylase (BC) catalyzes the carboxylation of biotin on its carrier protein (BCCP) and then the CO(2) group is transferred by the transcarboxylase to acetyl-CoA to form malonyl-CoA.</text>
</comment>
<reference evidence="8 9" key="1">
    <citation type="submission" date="2015-09" db="EMBL/GenBank/DDBJ databases">
        <title>Complete genome of Psychrobacter urativorans R10.10B.</title>
        <authorList>
            <person name="See-Too W.S."/>
            <person name="Chan K.G."/>
        </authorList>
    </citation>
    <scope>NUCLEOTIDE SEQUENCE [LARGE SCALE GENOMIC DNA]</scope>
    <source>
        <strain evidence="8 9">R10.10B</strain>
    </source>
</reference>
<feature type="binding site" evidence="5">
    <location>
        <position position="79"/>
    </location>
    <ligand>
        <name>Zn(2+)</name>
        <dbReference type="ChEBI" id="CHEBI:29105"/>
    </ligand>
</feature>
<keyword evidence="3 5" id="KW-0276">Fatty acid metabolism</keyword>
<dbReference type="EC" id="2.1.3.15" evidence="5"/>
<dbReference type="InterPro" id="IPR034733">
    <property type="entry name" value="AcCoA_carboxyl_beta"/>
</dbReference>
<evidence type="ECO:0000256" key="6">
    <source>
        <dbReference type="SAM" id="MobiDB-lite"/>
    </source>
</evidence>
<protein>
    <recommendedName>
        <fullName evidence="5">Acetyl-coenzyme A carboxylase carboxyl transferase subunit beta</fullName>
        <shortName evidence="5">ACCase subunit beta</shortName>
        <shortName evidence="5">Acetyl-CoA carboxylase carboxyltransferase subunit beta</shortName>
        <ecNumber evidence="5">2.1.3.15</ecNumber>
    </recommendedName>
</protein>
<keyword evidence="5" id="KW-0443">Lipid metabolism</keyword>